<proteinExistence type="inferred from homology"/>
<dbReference type="InterPro" id="IPR006963">
    <property type="entry name" value="Mopterin_OxRdtase_4Fe-4S_dom"/>
</dbReference>
<dbReference type="Gene3D" id="3.40.50.740">
    <property type="match status" value="1"/>
</dbReference>
<evidence type="ECO:0000256" key="3">
    <source>
        <dbReference type="ARBA" id="ARBA00022505"/>
    </source>
</evidence>
<comment type="similarity">
    <text evidence="1">Belongs to the prokaryotic molybdopterin-containing oxidoreductase family.</text>
</comment>
<dbReference type="GO" id="GO:0043546">
    <property type="term" value="F:molybdopterin cofactor binding"/>
    <property type="evidence" value="ECO:0007669"/>
    <property type="project" value="InterPro"/>
</dbReference>
<protein>
    <submittedName>
        <fullName evidence="9">Molybdopterin-dependent oxidoreductase</fullName>
    </submittedName>
</protein>
<evidence type="ECO:0000256" key="8">
    <source>
        <dbReference type="ARBA" id="ARBA00023014"/>
    </source>
</evidence>
<accession>A0A6I3S7V4</accession>
<dbReference type="Pfam" id="PF00384">
    <property type="entry name" value="Molybdopterin"/>
    <property type="match status" value="1"/>
</dbReference>
<dbReference type="AlphaFoldDB" id="A0A6I3S7V4"/>
<keyword evidence="2" id="KW-0004">4Fe-4S</keyword>
<evidence type="ECO:0000313" key="10">
    <source>
        <dbReference type="Proteomes" id="UP000462362"/>
    </source>
</evidence>
<sequence>MAAGRFQELAAIRGGIMANNANHFGNPAAPELKVNRAGVALQPGVRVGFTRCFTCNNMCGLRYRVDEATDKITRLAGNPYCEVVTGGAPLPLKASVAEAYQALYLGKDGKIFRATSCGKGASGLDSVDDPYRVLKVLKRAGKRGEDRWNTIPYEQALQEIVEGGNLFGEGEVQGLRAIRDTKTPVVPGVPEFGVKSNQLFATFNEEDTMRGSLYGRFMRQGFGTVNVTTKHGYCGAPVGVGYAMGLAPEIGAGMCDVDWDNFEYAIFIGTAPGCSGASINRTGSGLSKARVNRNAKYVCVDPILRSNVTKGTGAQWVPIRPGEDTAFLLALIQVILNSGKENQKFLSTPNEAAAKKIGEINWSNASHLINTETKTLADASEFGLGEKGDGVVYSEGVLQAASKSGPAELYVDRVFTNASPKNVRYKSALQLLKESANEHSLKYLSKVCGVPVETIEAVAKEFTSHGTKVVAVSNTGNNGWDSVMSSWLICILNTLVGSHDRKGGAVYGNGAFMGFSGNYDLENVQGGVSQDGVVSVCRNYPYESSTEYAEHVKNKENPYPAKHVYHPLASDYTGLNAAEALLAIANEEPYQAKALINWRSNPVYSASSLPCEAEKALRDTKKLPLFVAIDAFVNETNRNADYIIPDRVMFEEYGCDRTWGNFDQCVVAGVPVVTPRTALTADGRHICMEEFIFDVAKKLNLPGFGEQAVAKKDGTKASLKRFDDWYAYYLSNVASQCEHLPKVTDSDRELAALPRAMKPLETVLTPEECAQVEALLSRGGYYEKSEKYNGDFLANGGGKFLQIFNPAIAAQKHCFSGEAYPGIPAYEKPKFFNGEQWEKYWDKDQYPLVLSTYKPILRSNYSGFFDHCNQVSPQNFIYMNKNSAQLFGLKDKDRVILTSPDGVTAEGVLACDDGVAEMTVCVPHAYGHWAGGAEVREVDGKSLPVARRRGGGTAVNRLIPVDPTRPGAVKVLNDYYAGAFCRSGIPVKVEQYREMKPIGCPVM</sequence>
<keyword evidence="4" id="KW-0479">Metal-binding</keyword>
<dbReference type="InterPro" id="IPR006656">
    <property type="entry name" value="Mopterin_OxRdtase"/>
</dbReference>
<dbReference type="Gene3D" id="2.40.40.20">
    <property type="match status" value="1"/>
</dbReference>
<dbReference type="Proteomes" id="UP000462362">
    <property type="component" value="Unassembled WGS sequence"/>
</dbReference>
<keyword evidence="7" id="KW-0408">Iron</keyword>
<evidence type="ECO:0000313" key="9">
    <source>
        <dbReference type="EMBL" id="MTU42435.1"/>
    </source>
</evidence>
<dbReference type="EMBL" id="WNCL01000004">
    <property type="protein sequence ID" value="MTU42435.1"/>
    <property type="molecule type" value="Genomic_DNA"/>
</dbReference>
<dbReference type="GO" id="GO:0016491">
    <property type="term" value="F:oxidoreductase activity"/>
    <property type="evidence" value="ECO:0007669"/>
    <property type="project" value="UniProtKB-KW"/>
</dbReference>
<dbReference type="Pfam" id="PF01568">
    <property type="entry name" value="Molydop_binding"/>
    <property type="match status" value="1"/>
</dbReference>
<dbReference type="InterPro" id="IPR050612">
    <property type="entry name" value="Prok_Mopterin_Oxidored"/>
</dbReference>
<dbReference type="GO" id="GO:0051539">
    <property type="term" value="F:4 iron, 4 sulfur cluster binding"/>
    <property type="evidence" value="ECO:0007669"/>
    <property type="project" value="UniProtKB-KW"/>
</dbReference>
<evidence type="ECO:0000256" key="6">
    <source>
        <dbReference type="ARBA" id="ARBA00023002"/>
    </source>
</evidence>
<evidence type="ECO:0000256" key="2">
    <source>
        <dbReference type="ARBA" id="ARBA00022485"/>
    </source>
</evidence>
<gene>
    <name evidence="9" type="ORF">GMD42_02125</name>
</gene>
<evidence type="ECO:0000256" key="5">
    <source>
        <dbReference type="ARBA" id="ARBA00022729"/>
    </source>
</evidence>
<keyword evidence="5" id="KW-0732">Signal</keyword>
<dbReference type="Gene3D" id="3.40.228.10">
    <property type="entry name" value="Dimethylsulfoxide Reductase, domain 2"/>
    <property type="match status" value="1"/>
</dbReference>
<dbReference type="InterPro" id="IPR009010">
    <property type="entry name" value="Asp_de-COase-like_dom_sf"/>
</dbReference>
<reference evidence="9 10" key="1">
    <citation type="journal article" date="2019" name="Nat. Med.">
        <title>A library of human gut bacterial isolates paired with longitudinal multiomics data enables mechanistic microbiome research.</title>
        <authorList>
            <person name="Poyet M."/>
            <person name="Groussin M."/>
            <person name="Gibbons S.M."/>
            <person name="Avila-Pacheco J."/>
            <person name="Jiang X."/>
            <person name="Kearney S.M."/>
            <person name="Perrotta A.R."/>
            <person name="Berdy B."/>
            <person name="Zhao S."/>
            <person name="Lieberman T.D."/>
            <person name="Swanson P.K."/>
            <person name="Smith M."/>
            <person name="Roesemann S."/>
            <person name="Alexander J.E."/>
            <person name="Rich S.A."/>
            <person name="Livny J."/>
            <person name="Vlamakis H."/>
            <person name="Clish C."/>
            <person name="Bullock K."/>
            <person name="Deik A."/>
            <person name="Scott J."/>
            <person name="Pierce K.A."/>
            <person name="Xavier R.J."/>
            <person name="Alm E.J."/>
        </authorList>
    </citation>
    <scope>NUCLEOTIDE SEQUENCE [LARGE SCALE GENOMIC DNA]</scope>
    <source>
        <strain evidence="9 10">BIOML-A2</strain>
    </source>
</reference>
<dbReference type="SUPFAM" id="SSF50692">
    <property type="entry name" value="ADC-like"/>
    <property type="match status" value="1"/>
</dbReference>
<evidence type="ECO:0000256" key="1">
    <source>
        <dbReference type="ARBA" id="ARBA00010312"/>
    </source>
</evidence>
<dbReference type="PROSITE" id="PS51669">
    <property type="entry name" value="4FE4S_MOW_BIS_MGD"/>
    <property type="match status" value="1"/>
</dbReference>
<organism evidence="9 10">
    <name type="scientific">Parasutterella excrementihominis</name>
    <dbReference type="NCBI Taxonomy" id="487175"/>
    <lineage>
        <taxon>Bacteria</taxon>
        <taxon>Pseudomonadati</taxon>
        <taxon>Pseudomonadota</taxon>
        <taxon>Betaproteobacteria</taxon>
        <taxon>Burkholderiales</taxon>
        <taxon>Sutterellaceae</taxon>
        <taxon>Parasutterella</taxon>
    </lineage>
</organism>
<dbReference type="GO" id="GO:0046872">
    <property type="term" value="F:metal ion binding"/>
    <property type="evidence" value="ECO:0007669"/>
    <property type="project" value="UniProtKB-KW"/>
</dbReference>
<keyword evidence="3" id="KW-0500">Molybdenum</keyword>
<name>A0A6I3S7V4_9BURK</name>
<dbReference type="Gene3D" id="3.30.200.210">
    <property type="match status" value="1"/>
</dbReference>
<dbReference type="InterPro" id="IPR006657">
    <property type="entry name" value="MoPterin_dinucl-bd_dom"/>
</dbReference>
<dbReference type="PANTHER" id="PTHR43742">
    <property type="entry name" value="TRIMETHYLAMINE-N-OXIDE REDUCTASE"/>
    <property type="match status" value="1"/>
</dbReference>
<dbReference type="PANTHER" id="PTHR43742:SF9">
    <property type="entry name" value="TETRATHIONATE REDUCTASE SUBUNIT A"/>
    <property type="match status" value="1"/>
</dbReference>
<comment type="caution">
    <text evidence="9">The sequence shown here is derived from an EMBL/GenBank/DDBJ whole genome shotgun (WGS) entry which is preliminary data.</text>
</comment>
<evidence type="ECO:0000256" key="4">
    <source>
        <dbReference type="ARBA" id="ARBA00022723"/>
    </source>
</evidence>
<dbReference type="SMART" id="SM00926">
    <property type="entry name" value="Molybdop_Fe4S4"/>
    <property type="match status" value="1"/>
</dbReference>
<dbReference type="SUPFAM" id="SSF53706">
    <property type="entry name" value="Formate dehydrogenase/DMSO reductase, domains 1-3"/>
    <property type="match status" value="1"/>
</dbReference>
<keyword evidence="6" id="KW-0560">Oxidoreductase</keyword>
<keyword evidence="8" id="KW-0411">Iron-sulfur</keyword>
<evidence type="ECO:0000256" key="7">
    <source>
        <dbReference type="ARBA" id="ARBA00023004"/>
    </source>
</evidence>